<dbReference type="InterPro" id="IPR050469">
    <property type="entry name" value="Diguanylate_Cyclase"/>
</dbReference>
<dbReference type="GO" id="GO:0005886">
    <property type="term" value="C:plasma membrane"/>
    <property type="evidence" value="ECO:0007669"/>
    <property type="project" value="TreeGrafter"/>
</dbReference>
<organism evidence="6 7">
    <name type="scientific">Alteromonas marina</name>
    <dbReference type="NCBI Taxonomy" id="203795"/>
    <lineage>
        <taxon>Bacteria</taxon>
        <taxon>Pseudomonadati</taxon>
        <taxon>Pseudomonadota</taxon>
        <taxon>Gammaproteobacteria</taxon>
        <taxon>Alteromonadales</taxon>
        <taxon>Alteromonadaceae</taxon>
        <taxon>Alteromonas/Salinimonas group</taxon>
        <taxon>Alteromonas</taxon>
    </lineage>
</organism>
<dbReference type="InterPro" id="IPR029787">
    <property type="entry name" value="Nucleotide_cyclase"/>
</dbReference>
<dbReference type="GO" id="GO:0052621">
    <property type="term" value="F:diguanylate cyclase activity"/>
    <property type="evidence" value="ECO:0007669"/>
    <property type="project" value="UniProtKB-EC"/>
</dbReference>
<dbReference type="InterPro" id="IPR000160">
    <property type="entry name" value="GGDEF_dom"/>
</dbReference>
<dbReference type="PROSITE" id="PS50887">
    <property type="entry name" value="GGDEF"/>
    <property type="match status" value="1"/>
</dbReference>
<comment type="cofactor">
    <cofactor evidence="1">
        <name>Mg(2+)</name>
        <dbReference type="ChEBI" id="CHEBI:18420"/>
    </cofactor>
</comment>
<dbReference type="InterPro" id="IPR043128">
    <property type="entry name" value="Rev_trsase/Diguanyl_cyclase"/>
</dbReference>
<dbReference type="SUPFAM" id="SSF55073">
    <property type="entry name" value="Nucleotide cyclase"/>
    <property type="match status" value="1"/>
</dbReference>
<dbReference type="RefSeq" id="WP_039223278.1">
    <property type="nucleotide sequence ID" value="NZ_JWLW01000066.1"/>
</dbReference>
<evidence type="ECO:0000256" key="4">
    <source>
        <dbReference type="SAM" id="MobiDB-lite"/>
    </source>
</evidence>
<dbReference type="NCBIfam" id="TIGR00254">
    <property type="entry name" value="GGDEF"/>
    <property type="match status" value="1"/>
</dbReference>
<gene>
    <name evidence="6" type="ORF">RJ41_16985</name>
</gene>
<dbReference type="FunFam" id="3.30.70.270:FF:000001">
    <property type="entry name" value="Diguanylate cyclase domain protein"/>
    <property type="match status" value="1"/>
</dbReference>
<dbReference type="EMBL" id="JWLW01000066">
    <property type="protein sequence ID" value="KHT44559.1"/>
    <property type="molecule type" value="Genomic_DNA"/>
</dbReference>
<accession>A0A0B3YVJ1</accession>
<dbReference type="Pfam" id="PF00990">
    <property type="entry name" value="GGDEF"/>
    <property type="match status" value="1"/>
</dbReference>
<feature type="domain" description="GGDEF" evidence="5">
    <location>
        <begin position="383"/>
        <end position="515"/>
    </location>
</feature>
<keyword evidence="7" id="KW-1185">Reference proteome</keyword>
<protein>
    <recommendedName>
        <fullName evidence="2">diguanylate cyclase</fullName>
        <ecNumber evidence="2">2.7.7.65</ecNumber>
    </recommendedName>
</protein>
<dbReference type="Proteomes" id="UP000031197">
    <property type="component" value="Unassembled WGS sequence"/>
</dbReference>
<reference evidence="6 7" key="1">
    <citation type="submission" date="2014-12" db="EMBL/GenBank/DDBJ databases">
        <title>Genome sequencing of Alteromonas marina AD001.</title>
        <authorList>
            <person name="Adrian T.G.S."/>
            <person name="Chan K.G."/>
        </authorList>
    </citation>
    <scope>NUCLEOTIDE SEQUENCE [LARGE SCALE GENOMIC DNA]</scope>
    <source>
        <strain evidence="6 7">AD001</strain>
    </source>
</reference>
<evidence type="ECO:0000313" key="6">
    <source>
        <dbReference type="EMBL" id="KHT44559.1"/>
    </source>
</evidence>
<dbReference type="OrthoDB" id="9812260at2"/>
<sequence>MEAKQLQTLKQNNALLCQFIVKLSAFYEGFSDKIDTELKVLRGHLSGTPNFSLAAVSIEKLNKLLQHQEITLRKYSVDTVSSLEDAMKQLQKIVFEDTELKGLTTQELIKLNQPVDDIFSIYKLYSKAIALHRIALNKEMVGLEPSETTETKSTNNESTSARSIKDDNPHYRSILVELNHLIASYAQKKPNDQQLNDIKQRLDEGMDEDQLLKSCVVILRMIVQDAMSEASLTGKVIQSLHRSLGEVSSDVSNTIQGSQAQFQQRQAGNEQLKRDIIHIEEAVSESSSLEALKEQTQFRVEKLVTTLSEQQSNDQQGQEALMALLSSMQSRIDTLQQQTSVYKKKLAEQAMQSRTDPLTRLPNRQAYNERLEAAFTKFKENGDLLAVAVVDIDHFKSINDRFGHAAGDKTLQVVSKFLKQSLSENDFIARWGGEEFVMLLPQAQMADIDKKLNEVRTKLAAMPFKFKQEKVKITASFGATCFNDNDTTETVFERADEYLYRAKRNGRNLVVTDLSTDL</sequence>
<dbReference type="PANTHER" id="PTHR45138">
    <property type="entry name" value="REGULATORY COMPONENTS OF SENSORY TRANSDUCTION SYSTEM"/>
    <property type="match status" value="1"/>
</dbReference>
<evidence type="ECO:0000256" key="3">
    <source>
        <dbReference type="ARBA" id="ARBA00034247"/>
    </source>
</evidence>
<dbReference type="EC" id="2.7.7.65" evidence="2"/>
<dbReference type="Pfam" id="PF20975">
    <property type="entry name" value="DGCcoil"/>
    <property type="match status" value="1"/>
</dbReference>
<evidence type="ECO:0000256" key="1">
    <source>
        <dbReference type="ARBA" id="ARBA00001946"/>
    </source>
</evidence>
<feature type="compositionally biased region" description="Low complexity" evidence="4">
    <location>
        <begin position="144"/>
        <end position="160"/>
    </location>
</feature>
<dbReference type="PANTHER" id="PTHR45138:SF9">
    <property type="entry name" value="DIGUANYLATE CYCLASE DGCM-RELATED"/>
    <property type="match status" value="1"/>
</dbReference>
<evidence type="ECO:0000256" key="2">
    <source>
        <dbReference type="ARBA" id="ARBA00012528"/>
    </source>
</evidence>
<comment type="catalytic activity">
    <reaction evidence="3">
        <text>2 GTP = 3',3'-c-di-GMP + 2 diphosphate</text>
        <dbReference type="Rhea" id="RHEA:24898"/>
        <dbReference type="ChEBI" id="CHEBI:33019"/>
        <dbReference type="ChEBI" id="CHEBI:37565"/>
        <dbReference type="ChEBI" id="CHEBI:58805"/>
        <dbReference type="EC" id="2.7.7.65"/>
    </reaction>
</comment>
<feature type="region of interest" description="Disordered" evidence="4">
    <location>
        <begin position="144"/>
        <end position="166"/>
    </location>
</feature>
<dbReference type="AlphaFoldDB" id="A0A0B3YVJ1"/>
<dbReference type="SMART" id="SM00267">
    <property type="entry name" value="GGDEF"/>
    <property type="match status" value="1"/>
</dbReference>
<dbReference type="Gene3D" id="3.30.70.270">
    <property type="match status" value="1"/>
</dbReference>
<dbReference type="InterPro" id="IPR048516">
    <property type="entry name" value="DGCcoil"/>
</dbReference>
<dbReference type="GO" id="GO:1902201">
    <property type="term" value="P:negative regulation of bacterial-type flagellum-dependent cell motility"/>
    <property type="evidence" value="ECO:0007669"/>
    <property type="project" value="TreeGrafter"/>
</dbReference>
<name>A0A0B3YVJ1_9ALTE</name>
<dbReference type="GO" id="GO:0043709">
    <property type="term" value="P:cell adhesion involved in single-species biofilm formation"/>
    <property type="evidence" value="ECO:0007669"/>
    <property type="project" value="TreeGrafter"/>
</dbReference>
<evidence type="ECO:0000313" key="7">
    <source>
        <dbReference type="Proteomes" id="UP000031197"/>
    </source>
</evidence>
<dbReference type="CDD" id="cd01949">
    <property type="entry name" value="GGDEF"/>
    <property type="match status" value="1"/>
</dbReference>
<comment type="caution">
    <text evidence="6">The sequence shown here is derived from an EMBL/GenBank/DDBJ whole genome shotgun (WGS) entry which is preliminary data.</text>
</comment>
<evidence type="ECO:0000259" key="5">
    <source>
        <dbReference type="PROSITE" id="PS50887"/>
    </source>
</evidence>
<proteinExistence type="predicted"/>